<dbReference type="AlphaFoldDB" id="A0A9Q0N8K3"/>
<reference evidence="1" key="1">
    <citation type="submission" date="2022-07" db="EMBL/GenBank/DDBJ databases">
        <authorList>
            <person name="Trinca V."/>
            <person name="Uliana J.V.C."/>
            <person name="Torres T.T."/>
            <person name="Ward R.J."/>
            <person name="Monesi N."/>
        </authorList>
    </citation>
    <scope>NUCLEOTIDE SEQUENCE</scope>
    <source>
        <strain evidence="1">HSMRA1968</strain>
        <tissue evidence="1">Whole embryos</tissue>
    </source>
</reference>
<dbReference type="Proteomes" id="UP001151699">
    <property type="component" value="Chromosome A"/>
</dbReference>
<keyword evidence="2" id="KW-1185">Reference proteome</keyword>
<protein>
    <submittedName>
        <fullName evidence="1">Uncharacterized protein</fullName>
    </submittedName>
</protein>
<evidence type="ECO:0000313" key="2">
    <source>
        <dbReference type="Proteomes" id="UP001151699"/>
    </source>
</evidence>
<accession>A0A9Q0N8K3</accession>
<comment type="caution">
    <text evidence="1">The sequence shown here is derived from an EMBL/GenBank/DDBJ whole genome shotgun (WGS) entry which is preliminary data.</text>
</comment>
<sequence length="546" mass="62681">MREATCEMLQMLNKACYDCSIRAGGKWLCERHVSRIGNVSKNCCIHLQIPQLNLSDEYSLSFNCITKVSVKRIKITNLRILVCAISARKLGLVAIPKAITHIVKRVIFQNGRKKARTHLSKSPRLTSASLLWQENHIFELKVLLQKHNELISLHSCRRSTVEGIEDQQLEHLNTYTEKTSNSFQTELDLIFKEDLKQGKYVLIRVNSNSGGTTTHFLNKSSFPHCGRAQKVISRQLRRRCIYSLEKNVHRSREISSRKGYIFFHWRNHNQENNLLKEISRGNEIFGNNCFKSCDKTVWKKCNLTNDKSLMSIEEHNKVKEFLNMSRSYYVNEMKDIIVCKVPVGLHAFPSQILLRISGLRSVRISLGVIGQKKWPRRCIQGSEVCGRLLLLPVGHVIRSPLFVYVFAKAQVTHFRKFFTLRDIARHGEQCLHFVGKVRKAPQCRNFSEASTQYYLERYRLPCKKVELVPVRTAKRATRALVGTGGLGCPLMPTRPRSNLKIRPVPVRTGKWADPCTSELENGPARARSKWKCAGPCLLELEMGRLN</sequence>
<organism evidence="1 2">
    <name type="scientific">Pseudolycoriella hygida</name>
    <dbReference type="NCBI Taxonomy" id="35572"/>
    <lineage>
        <taxon>Eukaryota</taxon>
        <taxon>Metazoa</taxon>
        <taxon>Ecdysozoa</taxon>
        <taxon>Arthropoda</taxon>
        <taxon>Hexapoda</taxon>
        <taxon>Insecta</taxon>
        <taxon>Pterygota</taxon>
        <taxon>Neoptera</taxon>
        <taxon>Endopterygota</taxon>
        <taxon>Diptera</taxon>
        <taxon>Nematocera</taxon>
        <taxon>Sciaroidea</taxon>
        <taxon>Sciaridae</taxon>
        <taxon>Pseudolycoriella</taxon>
    </lineage>
</organism>
<proteinExistence type="predicted"/>
<name>A0A9Q0N8K3_9DIPT</name>
<dbReference type="EMBL" id="WJQU01000001">
    <property type="protein sequence ID" value="KAJ6645783.1"/>
    <property type="molecule type" value="Genomic_DNA"/>
</dbReference>
<gene>
    <name evidence="1" type="ORF">Bhyg_00992</name>
</gene>
<evidence type="ECO:0000313" key="1">
    <source>
        <dbReference type="EMBL" id="KAJ6645783.1"/>
    </source>
</evidence>